<dbReference type="InterPro" id="IPR010872">
    <property type="entry name" value="MDMPI_C-term_domain"/>
</dbReference>
<feature type="domain" description="Mycothiol-dependent maleylpyruvate isomerase metal-binding" evidence="2">
    <location>
        <begin position="6"/>
        <end position="130"/>
    </location>
</feature>
<protein>
    <recommendedName>
        <fullName evidence="5">Maleylpyruvate isomerase family mycothiol-dependent enzyme</fullName>
    </recommendedName>
</protein>
<dbReference type="InterPro" id="IPR017517">
    <property type="entry name" value="Maleyloyr_isom"/>
</dbReference>
<evidence type="ECO:0008006" key="5">
    <source>
        <dbReference type="Google" id="ProtNLM"/>
    </source>
</evidence>
<dbReference type="InterPro" id="IPR034660">
    <property type="entry name" value="DinB/YfiT-like"/>
</dbReference>
<name>A0A6N4V7D9_9MYCO</name>
<dbReference type="NCBIfam" id="TIGR03083">
    <property type="entry name" value="maleylpyruvate isomerase family mycothiol-dependent enzyme"/>
    <property type="match status" value="1"/>
</dbReference>
<sequence>MDFRAALLEQTRAFGDLIKSGDRDTPVPTCGDWTLEKLFRHVGRGNRWAAQIIIDRRNEPLDPRDVPDGRPPDDRDAAAQWLDSGAQMVLDAVDRVGSDTRVWTFLGPRPAGWWIRRRLHEATVHRADAAMALGTDYDLSPELSGDALSEWIERTCVARRHPPRLDRGQSIHLHATEEALGPTGEWTIVHDEDGVGWSHSHSKGSVALRGPVTELLLATVRRKTAADAGLQVFGDTAVWDAWLASTPY</sequence>
<feature type="domain" description="MDMPI C-terminal" evidence="1">
    <location>
        <begin position="143"/>
        <end position="240"/>
    </location>
</feature>
<evidence type="ECO:0000259" key="1">
    <source>
        <dbReference type="Pfam" id="PF07398"/>
    </source>
</evidence>
<reference evidence="3 4" key="1">
    <citation type="journal article" date="2019" name="Emerg. Microbes Infect.">
        <title>Comprehensive subspecies identification of 175 nontuberculous mycobacteria species based on 7547 genomic profiles.</title>
        <authorList>
            <person name="Matsumoto Y."/>
            <person name="Kinjo T."/>
            <person name="Motooka D."/>
            <person name="Nabeya D."/>
            <person name="Jung N."/>
            <person name="Uechi K."/>
            <person name="Horii T."/>
            <person name="Iida T."/>
            <person name="Fujita J."/>
            <person name="Nakamura S."/>
        </authorList>
    </citation>
    <scope>NUCLEOTIDE SEQUENCE [LARGE SCALE GENOMIC DNA]</scope>
    <source>
        <strain evidence="3 4">JCM 12603</strain>
    </source>
</reference>
<dbReference type="GO" id="GO:0005886">
    <property type="term" value="C:plasma membrane"/>
    <property type="evidence" value="ECO:0007669"/>
    <property type="project" value="TreeGrafter"/>
</dbReference>
<keyword evidence="4" id="KW-1185">Reference proteome</keyword>
<dbReference type="Pfam" id="PF11716">
    <property type="entry name" value="MDMPI_N"/>
    <property type="match status" value="1"/>
</dbReference>
<dbReference type="AlphaFoldDB" id="A0A6N4V7D9"/>
<dbReference type="EMBL" id="AP022570">
    <property type="protein sequence ID" value="BBX49918.1"/>
    <property type="molecule type" value="Genomic_DNA"/>
</dbReference>
<organism evidence="3 4">
    <name type="scientific">Mycolicibacterium poriferae</name>
    <dbReference type="NCBI Taxonomy" id="39694"/>
    <lineage>
        <taxon>Bacteria</taxon>
        <taxon>Bacillati</taxon>
        <taxon>Actinomycetota</taxon>
        <taxon>Actinomycetes</taxon>
        <taxon>Mycobacteriales</taxon>
        <taxon>Mycobacteriaceae</taxon>
        <taxon>Mycolicibacterium</taxon>
    </lineage>
</organism>
<dbReference type="PANTHER" id="PTHR40758">
    <property type="entry name" value="CONSERVED PROTEIN"/>
    <property type="match status" value="1"/>
</dbReference>
<dbReference type="Pfam" id="PF07398">
    <property type="entry name" value="MDMPI_C"/>
    <property type="match status" value="1"/>
</dbReference>
<evidence type="ECO:0000313" key="3">
    <source>
        <dbReference type="EMBL" id="BBX49918.1"/>
    </source>
</evidence>
<dbReference type="Proteomes" id="UP000466785">
    <property type="component" value="Chromosome"/>
</dbReference>
<dbReference type="RefSeq" id="WP_163672753.1">
    <property type="nucleotide sequence ID" value="NZ_AP022570.1"/>
</dbReference>
<dbReference type="KEGG" id="mpof:MPOR_09440"/>
<dbReference type="SUPFAM" id="SSF109854">
    <property type="entry name" value="DinB/YfiT-like putative metalloenzymes"/>
    <property type="match status" value="1"/>
</dbReference>
<evidence type="ECO:0000313" key="4">
    <source>
        <dbReference type="Proteomes" id="UP000466785"/>
    </source>
</evidence>
<dbReference type="PANTHER" id="PTHR40758:SF1">
    <property type="entry name" value="CONSERVED PROTEIN"/>
    <property type="match status" value="1"/>
</dbReference>
<dbReference type="InterPro" id="IPR024344">
    <property type="entry name" value="MDMPI_metal-binding"/>
</dbReference>
<accession>A0A6N4V7D9</accession>
<dbReference type="GO" id="GO:0046872">
    <property type="term" value="F:metal ion binding"/>
    <property type="evidence" value="ECO:0007669"/>
    <property type="project" value="InterPro"/>
</dbReference>
<evidence type="ECO:0000259" key="2">
    <source>
        <dbReference type="Pfam" id="PF11716"/>
    </source>
</evidence>
<gene>
    <name evidence="3" type="ORF">MPOR_09440</name>
</gene>
<proteinExistence type="predicted"/>